<name>A0ABW2Y7A7_9GAMM</name>
<evidence type="ECO:0000256" key="1">
    <source>
        <dbReference type="SAM" id="SignalP"/>
    </source>
</evidence>
<keyword evidence="1" id="KW-0732">Signal</keyword>
<keyword evidence="3" id="KW-1185">Reference proteome</keyword>
<reference evidence="3" key="1">
    <citation type="journal article" date="2019" name="Int. J. Syst. Evol. Microbiol.">
        <title>The Global Catalogue of Microorganisms (GCM) 10K type strain sequencing project: providing services to taxonomists for standard genome sequencing and annotation.</title>
        <authorList>
            <consortium name="The Broad Institute Genomics Platform"/>
            <consortium name="The Broad Institute Genome Sequencing Center for Infectious Disease"/>
            <person name="Wu L."/>
            <person name="Ma J."/>
        </authorList>
    </citation>
    <scope>NUCLEOTIDE SEQUENCE [LARGE SCALE GENOMIC DNA]</scope>
    <source>
        <strain evidence="3">CCUG 55585</strain>
    </source>
</reference>
<dbReference type="Proteomes" id="UP001597110">
    <property type="component" value="Unassembled WGS sequence"/>
</dbReference>
<dbReference type="RefSeq" id="WP_386822088.1">
    <property type="nucleotide sequence ID" value="NZ_JBHTIF010000001.1"/>
</dbReference>
<dbReference type="EMBL" id="JBHTIF010000001">
    <property type="protein sequence ID" value="MFD0724427.1"/>
    <property type="molecule type" value="Genomic_DNA"/>
</dbReference>
<sequence length="332" mass="35951">MSRRTLSLALLSLCAPVAFAHPPCPREPVDVDPVLSLPDGNAVPHLSVSTSFVGDADVLVALQRHSNELPGTGNCRTGDSSIEFPGPTSTEPGLGIQPPYARRAGFGMLGLPDLRSAPLNTALTYRLDFKIDKQPLPAGGDWVDIIQFEFRWNGWPDTGKNLPSTLYRLRLRQSTDRGTPTVAEVIEVRRPDPDSGHSTQQVVASLTLDQPEARIPMALQWHQRNRLPDNDDTIDPPGDDLQIMSLPQGGTDDIGIIGIGDKGSSSIVNPVDSAFEILGPGGVVLYRAELPEQWAESMQFGLLNYHSPSIPTSVLTPAVHTTEETLSVMMNE</sequence>
<gene>
    <name evidence="2" type="ORF">ACFQ0E_02325</name>
</gene>
<evidence type="ECO:0000313" key="3">
    <source>
        <dbReference type="Proteomes" id="UP001597110"/>
    </source>
</evidence>
<accession>A0ABW2Y7A7</accession>
<protein>
    <recommendedName>
        <fullName evidence="4">Secreted protein</fullName>
    </recommendedName>
</protein>
<evidence type="ECO:0000313" key="2">
    <source>
        <dbReference type="EMBL" id="MFD0724427.1"/>
    </source>
</evidence>
<organism evidence="2 3">
    <name type="scientific">Lysobacter brunescens</name>
    <dbReference type="NCBI Taxonomy" id="262323"/>
    <lineage>
        <taxon>Bacteria</taxon>
        <taxon>Pseudomonadati</taxon>
        <taxon>Pseudomonadota</taxon>
        <taxon>Gammaproteobacteria</taxon>
        <taxon>Lysobacterales</taxon>
        <taxon>Lysobacteraceae</taxon>
        <taxon>Lysobacter</taxon>
    </lineage>
</organism>
<feature type="chain" id="PRO_5045143006" description="Secreted protein" evidence="1">
    <location>
        <begin position="21"/>
        <end position="332"/>
    </location>
</feature>
<proteinExistence type="predicted"/>
<comment type="caution">
    <text evidence="2">The sequence shown here is derived from an EMBL/GenBank/DDBJ whole genome shotgun (WGS) entry which is preliminary data.</text>
</comment>
<feature type="signal peptide" evidence="1">
    <location>
        <begin position="1"/>
        <end position="20"/>
    </location>
</feature>
<evidence type="ECO:0008006" key="4">
    <source>
        <dbReference type="Google" id="ProtNLM"/>
    </source>
</evidence>